<keyword evidence="2" id="KW-1133">Transmembrane helix</keyword>
<keyword evidence="4" id="KW-1185">Reference proteome</keyword>
<feature type="compositionally biased region" description="Basic and acidic residues" evidence="1">
    <location>
        <begin position="465"/>
        <end position="479"/>
    </location>
</feature>
<dbReference type="EMBL" id="SAYW01000001">
    <property type="protein sequence ID" value="RWU10871.1"/>
    <property type="molecule type" value="Genomic_DNA"/>
</dbReference>
<keyword evidence="2" id="KW-0812">Transmembrane</keyword>
<comment type="caution">
    <text evidence="3">The sequence shown here is derived from an EMBL/GenBank/DDBJ whole genome shotgun (WGS) entry which is preliminary data.</text>
</comment>
<dbReference type="Proteomes" id="UP000284120">
    <property type="component" value="Unassembled WGS sequence"/>
</dbReference>
<accession>A0A3S4RTY6</accession>
<organism evidence="3 4">
    <name type="scientific">Pedobacter chitinilyticus</name>
    <dbReference type="NCBI Taxonomy" id="2233776"/>
    <lineage>
        <taxon>Bacteria</taxon>
        <taxon>Pseudomonadati</taxon>
        <taxon>Bacteroidota</taxon>
        <taxon>Sphingobacteriia</taxon>
        <taxon>Sphingobacteriales</taxon>
        <taxon>Sphingobacteriaceae</taxon>
        <taxon>Pedobacter</taxon>
    </lineage>
</organism>
<evidence type="ECO:0000256" key="2">
    <source>
        <dbReference type="SAM" id="Phobius"/>
    </source>
</evidence>
<evidence type="ECO:0000313" key="4">
    <source>
        <dbReference type="Proteomes" id="UP000284120"/>
    </source>
</evidence>
<feature type="transmembrane region" description="Helical" evidence="2">
    <location>
        <begin position="124"/>
        <end position="143"/>
    </location>
</feature>
<reference evidence="3 4" key="1">
    <citation type="submission" date="2018-06" db="EMBL/GenBank/DDBJ databases">
        <title>Pedobacter endophyticus sp. nov., an endophytic bacterium isolated from a leaf of Triticum aestivum.</title>
        <authorList>
            <person name="Zhang L."/>
        </authorList>
    </citation>
    <scope>NUCLEOTIDE SEQUENCE [LARGE SCALE GENOMIC DNA]</scope>
    <source>
        <strain evidence="3 4">CM134L-2</strain>
    </source>
</reference>
<gene>
    <name evidence="3" type="ORF">DPV69_05945</name>
</gene>
<evidence type="ECO:0000256" key="1">
    <source>
        <dbReference type="SAM" id="MobiDB-lite"/>
    </source>
</evidence>
<keyword evidence="2" id="KW-0472">Membrane</keyword>
<feature type="transmembrane region" description="Helical" evidence="2">
    <location>
        <begin position="45"/>
        <end position="66"/>
    </location>
</feature>
<feature type="transmembrane region" description="Helical" evidence="2">
    <location>
        <begin position="15"/>
        <end position="39"/>
    </location>
</feature>
<dbReference type="RefSeq" id="WP_113646352.1">
    <property type="nucleotide sequence ID" value="NZ_QMHN01000001.1"/>
</dbReference>
<sequence length="702" mass="79963">MEGKGYIQGLKSRRILLLSLQGLALSLGIALLVGSLLYYFLGTGYWTYLTAFVLSVVVFLVIHPLWKINEQHITRHLDSQFPELEDSSGLLLKPQDQLGTLQRLQAQKILLLLPKKNIFNDLQLKNWISFACLMIGLSCYLFIPPTRFHSATDQLETNNINIRKEEKILPQISSYSVEITPPSYTGKSRREQNQFYLKAELDAEVVWHIQTNKAIRHFHVFFNEVEKVTLKPLNQDSTLWSFSRKLDKQGFYQLELDGKKSDLYQIEVIPDYPVKINITQPKPQHTIDIGQPMQINIKAQLSDDYGITSAYISATMASGKGESVSFTEKRLQFDASFANRKSIALQKSIDLRSLGMKPGDELYFFIQAQDNKGQLSRSDVYMVNIVDTAELMSMAGMASGVNLVPEYFRSQRQIILDTEKLLGERTSLSTEDFNKKSNGLAIDQKLLRLRYGKFLGEENETSIGGDHEDHDEHDGHDHGEEKFGDVQALMDRYAHKHDIAEDATFFEPAIKQQLKAVLNEMWTSELKLRTYKPQEALPFEYKALRLLKDLQQKSRAYVAKTTVKTAALKNEKRLTGELDKIVEPRQSAQFENKDRSNEELRILLSLLNLHKDGRAFTTNDKALLQSAERQIIVAAASHPESYLGALKSLRNLVNTKTPQAKDLEQLSKAIYQLIGIQKANPQAEMGGSVKKLSDRYFNHLKN</sequence>
<name>A0A3S4RTY6_9SPHI</name>
<dbReference type="AlphaFoldDB" id="A0A3S4RTY6"/>
<protein>
    <submittedName>
        <fullName evidence="3">DUF4175 family protein</fullName>
    </submittedName>
</protein>
<dbReference type="OrthoDB" id="780137at2"/>
<feature type="region of interest" description="Disordered" evidence="1">
    <location>
        <begin position="459"/>
        <end position="479"/>
    </location>
</feature>
<evidence type="ECO:0000313" key="3">
    <source>
        <dbReference type="EMBL" id="RWU10871.1"/>
    </source>
</evidence>
<proteinExistence type="predicted"/>